<name>A0A6G1J172_9PLEO</name>
<dbReference type="InterPro" id="IPR000700">
    <property type="entry name" value="PAS-assoc_C"/>
</dbReference>
<protein>
    <recommendedName>
        <fullName evidence="10">Histidine kinase HHK8p</fullName>
    </recommendedName>
</protein>
<dbReference type="Pfam" id="PF13426">
    <property type="entry name" value="PAS_9"/>
    <property type="match status" value="1"/>
</dbReference>
<dbReference type="InterPro" id="IPR005467">
    <property type="entry name" value="His_kinase_dom"/>
</dbReference>
<dbReference type="SMART" id="SM00091">
    <property type="entry name" value="PAS"/>
    <property type="match status" value="2"/>
</dbReference>
<proteinExistence type="predicted"/>
<evidence type="ECO:0000313" key="8">
    <source>
        <dbReference type="EMBL" id="KAF2684266.1"/>
    </source>
</evidence>
<feature type="domain" description="PAS" evidence="6">
    <location>
        <begin position="158"/>
        <end position="230"/>
    </location>
</feature>
<evidence type="ECO:0000313" key="9">
    <source>
        <dbReference type="Proteomes" id="UP000799291"/>
    </source>
</evidence>
<dbReference type="PROSITE" id="PS50112">
    <property type="entry name" value="PAS"/>
    <property type="match status" value="1"/>
</dbReference>
<evidence type="ECO:0008006" key="10">
    <source>
        <dbReference type="Google" id="ProtNLM"/>
    </source>
</evidence>
<dbReference type="SMART" id="SM00388">
    <property type="entry name" value="HisKA"/>
    <property type="match status" value="1"/>
</dbReference>
<dbReference type="InterPro" id="IPR036097">
    <property type="entry name" value="HisK_dim/P_sf"/>
</dbReference>
<dbReference type="GO" id="GO:0000155">
    <property type="term" value="F:phosphorelay sensor kinase activity"/>
    <property type="evidence" value="ECO:0007669"/>
    <property type="project" value="InterPro"/>
</dbReference>
<dbReference type="Pfam" id="PF02518">
    <property type="entry name" value="HATPase_c"/>
    <property type="match status" value="1"/>
</dbReference>
<evidence type="ECO:0000259" key="7">
    <source>
        <dbReference type="PROSITE" id="PS50113"/>
    </source>
</evidence>
<dbReference type="SUPFAM" id="SSF55874">
    <property type="entry name" value="ATPase domain of HSP90 chaperone/DNA topoisomerase II/histidine kinase"/>
    <property type="match status" value="1"/>
</dbReference>
<dbReference type="OrthoDB" id="303614at2759"/>
<sequence length="958" mass="107953">MSRTADDSPRPLPLDLDRLESDPTPTFVIKVGSTAINFEILYGNEAFRREGLRNVLLAEDRAAILFRSWTQAISRFQSNHDFANRKWKAKVAGANSDWKIIRAVQSIADMHEIKAPDSTQLGVRPLMWKQSEHKLLKELDQSTKVSLKEPPSVNINARWERLQTMMEMIDVGVFEYDPTGKLIQANDAWYRLSSHPRNLPAHVEFSFMDLAYPDDVPVIMSAWNTLLQGNPVTFEMRWKARPGSGETAQWVLSACVPVFDDEQNLISIAGNTIDINAQKKCQEVAQARVEALEQARRSERKFTRFAQLAPIAIYIFNPDKGMQYVNDQFFELTGNPHVPFDRLIWTDVLYEEDIDKMQSGWSDMMEGKKTGQMQFRLKKTWVNQEGVVSQIWVQGSSCPELDDNGNVISIMGTLFDISQFKWAEGMQRRRVDEALEAKRHQENFIDMTAHELRNPLSAIVQCADSVMTTLQQLTSKQLEQVQPDVEKTNEEIAMCIESLQTIVSCSLHQKRVIDDVLTLSKLDSSLLLITPMRVRPSVVVTDALKMFEVECNRMHIGLEFKEDESLKDFEWVMMDPSRVVQVLINLLTNAIKFTEDRKTRKITVTLGGAWTRPSTEWQTVTFAENITDHCDICDKPGWGNGPKGYIWLKVDDSGCGMTLDETKKLFSRFTQATPRTGTYIKYGGSGLGLFTSKSLVALQGGAIGVTSQADIGSTFVFYISTRTAHGPKDASSGEVIRPVLHRSISAENAMKEARLNILIVEDNLVNQKVLSKQLQRVGCNVYVAGNGVEALEWLQTSVYWKGEKSRRESPDDSLTPVTDISSTPDETPGNLLDIILMDIEMPIMDGLTCARLIRDYEQQGLLGSPIPRPFLARQLSTSSVSPISTFHEISISEQRASWQTEKRIPILTISANARNEQVEQALAAGMDDAISKPFRILELWPKMARLVPRCAGLGMSRG</sequence>
<dbReference type="Proteomes" id="UP000799291">
    <property type="component" value="Unassembled WGS sequence"/>
</dbReference>
<evidence type="ECO:0000256" key="3">
    <source>
        <dbReference type="SAM" id="MobiDB-lite"/>
    </source>
</evidence>
<dbReference type="InterPro" id="IPR011006">
    <property type="entry name" value="CheY-like_superfamily"/>
</dbReference>
<dbReference type="InterPro" id="IPR035965">
    <property type="entry name" value="PAS-like_dom_sf"/>
</dbReference>
<dbReference type="InterPro" id="IPR000014">
    <property type="entry name" value="PAS"/>
</dbReference>
<dbReference type="SUPFAM" id="SSF47384">
    <property type="entry name" value="Homodimeric domain of signal transducing histidine kinase"/>
    <property type="match status" value="1"/>
</dbReference>
<dbReference type="CDD" id="cd17546">
    <property type="entry name" value="REC_hyHK_CKI1_RcsC-like"/>
    <property type="match status" value="1"/>
</dbReference>
<dbReference type="Gene3D" id="3.30.565.10">
    <property type="entry name" value="Histidine kinase-like ATPase, C-terminal domain"/>
    <property type="match status" value="1"/>
</dbReference>
<dbReference type="PROSITE" id="PS50109">
    <property type="entry name" value="HIS_KIN"/>
    <property type="match status" value="1"/>
</dbReference>
<dbReference type="EMBL" id="MU005581">
    <property type="protein sequence ID" value="KAF2684266.1"/>
    <property type="molecule type" value="Genomic_DNA"/>
</dbReference>
<feature type="modified residue" description="4-aspartylphosphate" evidence="2">
    <location>
        <position position="838"/>
    </location>
</feature>
<evidence type="ECO:0000259" key="6">
    <source>
        <dbReference type="PROSITE" id="PS50112"/>
    </source>
</evidence>
<dbReference type="PANTHER" id="PTHR43719">
    <property type="entry name" value="TWO-COMPONENT HISTIDINE KINASE"/>
    <property type="match status" value="1"/>
</dbReference>
<reference evidence="8" key="1">
    <citation type="journal article" date="2020" name="Stud. Mycol.">
        <title>101 Dothideomycetes genomes: a test case for predicting lifestyles and emergence of pathogens.</title>
        <authorList>
            <person name="Haridas S."/>
            <person name="Albert R."/>
            <person name="Binder M."/>
            <person name="Bloem J."/>
            <person name="Labutti K."/>
            <person name="Salamov A."/>
            <person name="Andreopoulos B."/>
            <person name="Baker S."/>
            <person name="Barry K."/>
            <person name="Bills G."/>
            <person name="Bluhm B."/>
            <person name="Cannon C."/>
            <person name="Castanera R."/>
            <person name="Culley D."/>
            <person name="Daum C."/>
            <person name="Ezra D."/>
            <person name="Gonzalez J."/>
            <person name="Henrissat B."/>
            <person name="Kuo A."/>
            <person name="Liang C."/>
            <person name="Lipzen A."/>
            <person name="Lutzoni F."/>
            <person name="Magnuson J."/>
            <person name="Mondo S."/>
            <person name="Nolan M."/>
            <person name="Ohm R."/>
            <person name="Pangilinan J."/>
            <person name="Park H.-J."/>
            <person name="Ramirez L."/>
            <person name="Alfaro M."/>
            <person name="Sun H."/>
            <person name="Tritt A."/>
            <person name="Yoshinaga Y."/>
            <person name="Zwiers L.-H."/>
            <person name="Turgeon B."/>
            <person name="Goodwin S."/>
            <person name="Spatafora J."/>
            <person name="Crous P."/>
            <person name="Grigoriev I."/>
        </authorList>
    </citation>
    <scope>NUCLEOTIDE SEQUENCE</scope>
    <source>
        <strain evidence="8">CBS 122367</strain>
    </source>
</reference>
<dbReference type="SMART" id="SM00387">
    <property type="entry name" value="HATPase_c"/>
    <property type="match status" value="1"/>
</dbReference>
<dbReference type="CDD" id="cd00130">
    <property type="entry name" value="PAS"/>
    <property type="match status" value="2"/>
</dbReference>
<evidence type="ECO:0000259" key="4">
    <source>
        <dbReference type="PROSITE" id="PS50109"/>
    </source>
</evidence>
<gene>
    <name evidence="8" type="ORF">K458DRAFT_487227</name>
</gene>
<dbReference type="CDD" id="cd00082">
    <property type="entry name" value="HisKA"/>
    <property type="match status" value="1"/>
</dbReference>
<dbReference type="SMART" id="SM00448">
    <property type="entry name" value="REC"/>
    <property type="match status" value="1"/>
</dbReference>
<dbReference type="InterPro" id="IPR050956">
    <property type="entry name" value="2C_system_His_kinase"/>
</dbReference>
<dbReference type="InterPro" id="IPR004358">
    <property type="entry name" value="Sig_transdc_His_kin-like_C"/>
</dbReference>
<dbReference type="InterPro" id="IPR003594">
    <property type="entry name" value="HATPase_dom"/>
</dbReference>
<keyword evidence="9" id="KW-1185">Reference proteome</keyword>
<dbReference type="InterPro" id="IPR003661">
    <property type="entry name" value="HisK_dim/P_dom"/>
</dbReference>
<dbReference type="InterPro" id="IPR058846">
    <property type="entry name" value="PAS-like"/>
</dbReference>
<feature type="domain" description="Response regulatory" evidence="5">
    <location>
        <begin position="756"/>
        <end position="947"/>
    </location>
</feature>
<evidence type="ECO:0000256" key="2">
    <source>
        <dbReference type="PROSITE-ProRule" id="PRU00169"/>
    </source>
</evidence>
<feature type="region of interest" description="Disordered" evidence="3">
    <location>
        <begin position="805"/>
        <end position="825"/>
    </location>
</feature>
<dbReference type="PROSITE" id="PS50113">
    <property type="entry name" value="PAC"/>
    <property type="match status" value="1"/>
</dbReference>
<feature type="domain" description="Histidine kinase" evidence="4">
    <location>
        <begin position="447"/>
        <end position="723"/>
    </location>
</feature>
<feature type="compositionally biased region" description="Polar residues" evidence="3">
    <location>
        <begin position="815"/>
        <end position="825"/>
    </location>
</feature>
<feature type="domain" description="PAC" evidence="7">
    <location>
        <begin position="371"/>
        <end position="429"/>
    </location>
</feature>
<dbReference type="SUPFAM" id="SSF55785">
    <property type="entry name" value="PYP-like sensor domain (PAS domain)"/>
    <property type="match status" value="2"/>
</dbReference>
<dbReference type="InterPro" id="IPR001789">
    <property type="entry name" value="Sig_transdc_resp-reg_receiver"/>
</dbReference>
<dbReference type="Gene3D" id="3.30.450.20">
    <property type="entry name" value="PAS domain"/>
    <property type="match status" value="2"/>
</dbReference>
<dbReference type="Gene3D" id="3.40.50.2300">
    <property type="match status" value="1"/>
</dbReference>
<keyword evidence="1 2" id="KW-0597">Phosphoprotein</keyword>
<evidence type="ECO:0000256" key="1">
    <source>
        <dbReference type="ARBA" id="ARBA00022553"/>
    </source>
</evidence>
<dbReference type="AlphaFoldDB" id="A0A6G1J172"/>
<dbReference type="InterPro" id="IPR036890">
    <property type="entry name" value="HATPase_C_sf"/>
</dbReference>
<dbReference type="Pfam" id="PF13188">
    <property type="entry name" value="PAS_8"/>
    <property type="match status" value="1"/>
</dbReference>
<dbReference type="Gene3D" id="1.10.287.130">
    <property type="match status" value="1"/>
</dbReference>
<organism evidence="8 9">
    <name type="scientific">Lentithecium fluviatile CBS 122367</name>
    <dbReference type="NCBI Taxonomy" id="1168545"/>
    <lineage>
        <taxon>Eukaryota</taxon>
        <taxon>Fungi</taxon>
        <taxon>Dikarya</taxon>
        <taxon>Ascomycota</taxon>
        <taxon>Pezizomycotina</taxon>
        <taxon>Dothideomycetes</taxon>
        <taxon>Pleosporomycetidae</taxon>
        <taxon>Pleosporales</taxon>
        <taxon>Massarineae</taxon>
        <taxon>Lentitheciaceae</taxon>
        <taxon>Lentithecium</taxon>
    </lineage>
</organism>
<dbReference type="PRINTS" id="PR00344">
    <property type="entry name" value="BCTRLSENSOR"/>
</dbReference>
<dbReference type="PROSITE" id="PS50110">
    <property type="entry name" value="RESPONSE_REGULATORY"/>
    <property type="match status" value="1"/>
</dbReference>
<evidence type="ECO:0000259" key="5">
    <source>
        <dbReference type="PROSITE" id="PS50110"/>
    </source>
</evidence>
<dbReference type="Pfam" id="PF00512">
    <property type="entry name" value="HisKA"/>
    <property type="match status" value="1"/>
</dbReference>
<accession>A0A6G1J172</accession>
<dbReference type="Pfam" id="PF26131">
    <property type="entry name" value="PAS-like"/>
    <property type="match status" value="1"/>
</dbReference>
<dbReference type="PANTHER" id="PTHR43719:SF30">
    <property type="entry name" value="TWO-COMPONENT SYSTEM RESPONSE REGULATOR"/>
    <property type="match status" value="1"/>
</dbReference>
<dbReference type="SUPFAM" id="SSF52172">
    <property type="entry name" value="CheY-like"/>
    <property type="match status" value="1"/>
</dbReference>